<dbReference type="EMBL" id="CAJVQA010020496">
    <property type="protein sequence ID" value="CAG8764044.1"/>
    <property type="molecule type" value="Genomic_DNA"/>
</dbReference>
<organism evidence="1 2">
    <name type="scientific">Cetraspora pellucida</name>
    <dbReference type="NCBI Taxonomy" id="1433469"/>
    <lineage>
        <taxon>Eukaryota</taxon>
        <taxon>Fungi</taxon>
        <taxon>Fungi incertae sedis</taxon>
        <taxon>Mucoromycota</taxon>
        <taxon>Glomeromycotina</taxon>
        <taxon>Glomeromycetes</taxon>
        <taxon>Diversisporales</taxon>
        <taxon>Gigasporaceae</taxon>
        <taxon>Cetraspora</taxon>
    </lineage>
</organism>
<gene>
    <name evidence="1" type="ORF">CPELLU_LOCUS15489</name>
</gene>
<name>A0A9N9NRK3_9GLOM</name>
<evidence type="ECO:0000313" key="1">
    <source>
        <dbReference type="EMBL" id="CAG8764044.1"/>
    </source>
</evidence>
<protein>
    <submittedName>
        <fullName evidence="1">22423_t:CDS:1</fullName>
    </submittedName>
</protein>
<keyword evidence="2" id="KW-1185">Reference proteome</keyword>
<accession>A0A9N9NRK3</accession>
<proteinExistence type="predicted"/>
<reference evidence="1" key="1">
    <citation type="submission" date="2021-06" db="EMBL/GenBank/DDBJ databases">
        <authorList>
            <person name="Kallberg Y."/>
            <person name="Tangrot J."/>
            <person name="Rosling A."/>
        </authorList>
    </citation>
    <scope>NUCLEOTIDE SEQUENCE</scope>
    <source>
        <strain evidence="1">FL966</strain>
    </source>
</reference>
<feature type="non-terminal residue" evidence="1">
    <location>
        <position position="1"/>
    </location>
</feature>
<evidence type="ECO:0000313" key="2">
    <source>
        <dbReference type="Proteomes" id="UP000789759"/>
    </source>
</evidence>
<comment type="caution">
    <text evidence="1">The sequence shown here is derived from an EMBL/GenBank/DDBJ whole genome shotgun (WGS) entry which is preliminary data.</text>
</comment>
<sequence>ILNSSFIFDLKRSPIFLLILQNSIMNIHNLMATDCKKENTINEPTNEENMISDDEKENLINEIVS</sequence>
<dbReference type="Proteomes" id="UP000789759">
    <property type="component" value="Unassembled WGS sequence"/>
</dbReference>
<dbReference type="AlphaFoldDB" id="A0A9N9NRK3"/>